<dbReference type="AlphaFoldDB" id="A0A418PT65"/>
<gene>
    <name evidence="2" type="ORF">D0X99_07910</name>
</gene>
<feature type="transmembrane region" description="Helical" evidence="1">
    <location>
        <begin position="99"/>
        <end position="117"/>
    </location>
</feature>
<name>A0A418PT65_9BACT</name>
<sequence length="126" mass="14460">MRFDIKPRYYDPIKEEIEERTSRIKYELEQEGLLNKSENEGDGIEKRKGLGSGIRGSFAQRGMKPKSTSMISASSVIRTLLFFGMVIGVFGYIYLGPEIFNYMLYAVAVIGGGYYLFRFLKRSKDE</sequence>
<keyword evidence="3" id="KW-1185">Reference proteome</keyword>
<keyword evidence="1" id="KW-0812">Transmembrane</keyword>
<reference evidence="2 3" key="1">
    <citation type="submission" date="2018-09" db="EMBL/GenBank/DDBJ databases">
        <authorList>
            <person name="Wang X."/>
            <person name="Du Z."/>
        </authorList>
    </citation>
    <scope>NUCLEOTIDE SEQUENCE [LARGE SCALE GENOMIC DNA]</scope>
    <source>
        <strain evidence="2 3">N3</strain>
    </source>
</reference>
<dbReference type="Proteomes" id="UP000283522">
    <property type="component" value="Unassembled WGS sequence"/>
</dbReference>
<keyword evidence="1" id="KW-1133">Transmembrane helix</keyword>
<comment type="caution">
    <text evidence="2">The sequence shown here is derived from an EMBL/GenBank/DDBJ whole genome shotgun (WGS) entry which is preliminary data.</text>
</comment>
<proteinExistence type="predicted"/>
<protein>
    <submittedName>
        <fullName evidence="2">Uncharacterized protein</fullName>
    </submittedName>
</protein>
<dbReference type="EMBL" id="QXML01000003">
    <property type="protein sequence ID" value="RIW16281.1"/>
    <property type="molecule type" value="Genomic_DNA"/>
</dbReference>
<keyword evidence="1" id="KW-0472">Membrane</keyword>
<evidence type="ECO:0000256" key="1">
    <source>
        <dbReference type="SAM" id="Phobius"/>
    </source>
</evidence>
<evidence type="ECO:0000313" key="3">
    <source>
        <dbReference type="Proteomes" id="UP000283522"/>
    </source>
</evidence>
<feature type="transmembrane region" description="Helical" evidence="1">
    <location>
        <begin position="70"/>
        <end position="93"/>
    </location>
</feature>
<accession>A0A418PT65</accession>
<organism evidence="2 3">
    <name type="scientific">Algoriphagus lacus</name>
    <dbReference type="NCBI Taxonomy" id="2056311"/>
    <lineage>
        <taxon>Bacteria</taxon>
        <taxon>Pseudomonadati</taxon>
        <taxon>Bacteroidota</taxon>
        <taxon>Cytophagia</taxon>
        <taxon>Cytophagales</taxon>
        <taxon>Cyclobacteriaceae</taxon>
        <taxon>Algoriphagus</taxon>
    </lineage>
</organism>
<evidence type="ECO:0000313" key="2">
    <source>
        <dbReference type="EMBL" id="RIW16281.1"/>
    </source>
</evidence>